<dbReference type="InterPro" id="IPR001932">
    <property type="entry name" value="PPM-type_phosphatase-like_dom"/>
</dbReference>
<dbReference type="STRING" id="1844.UG56_018585"/>
<evidence type="ECO:0000313" key="3">
    <source>
        <dbReference type="Proteomes" id="UP000033772"/>
    </source>
</evidence>
<evidence type="ECO:0000313" key="2">
    <source>
        <dbReference type="EMBL" id="OIJ25295.1"/>
    </source>
</evidence>
<dbReference type="Pfam" id="PF13672">
    <property type="entry name" value="PP2C_2"/>
    <property type="match status" value="1"/>
</dbReference>
<proteinExistence type="predicted"/>
<dbReference type="AlphaFoldDB" id="A0A1J4N2W1"/>
<feature type="domain" description="PPM-type phosphatase" evidence="1">
    <location>
        <begin position="24"/>
        <end position="203"/>
    </location>
</feature>
<sequence>MRLRAESYTETSPSHEHNEDFVLVGNDFVVVLDGATPVPGLETGCIHDVPWLVRHLGLRLAEGLVTPGALNLADILERAIQQVRDAHVDSCDLEDPNSPSSTVALLRLCGDRIDYLVLADSSVVLYMDDGGVLPITDDRLDHLEDYSVAGFAAVRNTAEGFWVASTKPEAARHAVSGSVSLANQPVRAAAVLTDGAATLVERHGQTWEHLLGVLEVGPHELVRRTREVDEHAAGTFRGKRHDDATAVLCQFVDSSDGQVSAAGPTLHG</sequence>
<protein>
    <recommendedName>
        <fullName evidence="1">PPM-type phosphatase domain-containing protein</fullName>
    </recommendedName>
</protein>
<dbReference type="EMBL" id="JZDQ02000027">
    <property type="protein sequence ID" value="OIJ25295.1"/>
    <property type="molecule type" value="Genomic_DNA"/>
</dbReference>
<keyword evidence="3" id="KW-1185">Reference proteome</keyword>
<reference evidence="2" key="1">
    <citation type="submission" date="2016-10" db="EMBL/GenBank/DDBJ databases">
        <title>Draft Genome Sequence of Nocardioides luteus Strain BAFB, an Alkane-Degrading Bacterium Isolated from JP-7 Polluted Soil.</title>
        <authorList>
            <person name="Brown L."/>
            <person name="Ruiz O.N."/>
            <person name="Gunasekera T."/>
        </authorList>
    </citation>
    <scope>NUCLEOTIDE SEQUENCE [LARGE SCALE GENOMIC DNA]</scope>
    <source>
        <strain evidence="2">BAFB</strain>
    </source>
</reference>
<evidence type="ECO:0000259" key="1">
    <source>
        <dbReference type="Pfam" id="PF13672"/>
    </source>
</evidence>
<dbReference type="SUPFAM" id="SSF81606">
    <property type="entry name" value="PP2C-like"/>
    <property type="match status" value="1"/>
</dbReference>
<organism evidence="2 3">
    <name type="scientific">Nocardioides luteus</name>
    <dbReference type="NCBI Taxonomy" id="1844"/>
    <lineage>
        <taxon>Bacteria</taxon>
        <taxon>Bacillati</taxon>
        <taxon>Actinomycetota</taxon>
        <taxon>Actinomycetes</taxon>
        <taxon>Propionibacteriales</taxon>
        <taxon>Nocardioidaceae</taxon>
        <taxon>Nocardioides</taxon>
    </lineage>
</organism>
<dbReference type="Gene3D" id="3.60.40.10">
    <property type="entry name" value="PPM-type phosphatase domain"/>
    <property type="match status" value="1"/>
</dbReference>
<dbReference type="InterPro" id="IPR036457">
    <property type="entry name" value="PPM-type-like_dom_sf"/>
</dbReference>
<gene>
    <name evidence="2" type="ORF">UG56_018585</name>
</gene>
<name>A0A1J4N2W1_9ACTN</name>
<dbReference type="Proteomes" id="UP000033772">
    <property type="component" value="Unassembled WGS sequence"/>
</dbReference>
<accession>A0A1J4N2W1</accession>
<comment type="caution">
    <text evidence="2">The sequence shown here is derived from an EMBL/GenBank/DDBJ whole genome shotgun (WGS) entry which is preliminary data.</text>
</comment>